<dbReference type="AlphaFoldDB" id="A0A822XZN3"/>
<comment type="caution">
    <text evidence="1">The sequence shown here is derived from an EMBL/GenBank/DDBJ whole genome shotgun (WGS) entry which is preliminary data.</text>
</comment>
<reference evidence="1 2" key="1">
    <citation type="journal article" date="2020" name="Mol. Biol. Evol.">
        <title>Distinct Expression and Methylation Patterns for Genes with Different Fates following a Single Whole-Genome Duplication in Flowering Plants.</title>
        <authorList>
            <person name="Shi T."/>
            <person name="Rahmani R.S."/>
            <person name="Gugger P.F."/>
            <person name="Wang M."/>
            <person name="Li H."/>
            <person name="Zhang Y."/>
            <person name="Li Z."/>
            <person name="Wang Q."/>
            <person name="Van de Peer Y."/>
            <person name="Marchal K."/>
            <person name="Chen J."/>
        </authorList>
    </citation>
    <scope>NUCLEOTIDE SEQUENCE [LARGE SCALE GENOMIC DNA]</scope>
    <source>
        <tissue evidence="1">Leaf</tissue>
    </source>
</reference>
<dbReference type="PANTHER" id="PTHR10859:SF91">
    <property type="entry name" value="DOLICHYL-PHOSPHATE BETA-GLUCOSYLTRANSFERASE"/>
    <property type="match status" value="1"/>
</dbReference>
<sequence length="40" mass="4482">MVKQGMLHSRGELLLMLDADGATKIYDLEKLENQVSVGYD</sequence>
<gene>
    <name evidence="1" type="ORF">HUJ06_027308</name>
</gene>
<dbReference type="PANTHER" id="PTHR10859">
    <property type="entry name" value="GLYCOSYL TRANSFERASE"/>
    <property type="match status" value="1"/>
</dbReference>
<name>A0A822XZN3_NELNU</name>
<proteinExistence type="predicted"/>
<accession>A0A822XZN3</accession>
<keyword evidence="2" id="KW-1185">Reference proteome</keyword>
<dbReference type="Proteomes" id="UP000607653">
    <property type="component" value="Unassembled WGS sequence"/>
</dbReference>
<protein>
    <submittedName>
        <fullName evidence="1">Uncharacterized protein</fullName>
    </submittedName>
</protein>
<organism evidence="1 2">
    <name type="scientific">Nelumbo nucifera</name>
    <name type="common">Sacred lotus</name>
    <dbReference type="NCBI Taxonomy" id="4432"/>
    <lineage>
        <taxon>Eukaryota</taxon>
        <taxon>Viridiplantae</taxon>
        <taxon>Streptophyta</taxon>
        <taxon>Embryophyta</taxon>
        <taxon>Tracheophyta</taxon>
        <taxon>Spermatophyta</taxon>
        <taxon>Magnoliopsida</taxon>
        <taxon>Proteales</taxon>
        <taxon>Nelumbonaceae</taxon>
        <taxon>Nelumbo</taxon>
    </lineage>
</organism>
<evidence type="ECO:0000313" key="2">
    <source>
        <dbReference type="Proteomes" id="UP000607653"/>
    </source>
</evidence>
<evidence type="ECO:0000313" key="1">
    <source>
        <dbReference type="EMBL" id="DAD25840.1"/>
    </source>
</evidence>
<dbReference type="EMBL" id="DUZY01000002">
    <property type="protein sequence ID" value="DAD25840.1"/>
    <property type="molecule type" value="Genomic_DNA"/>
</dbReference>